<evidence type="ECO:0000313" key="2">
    <source>
        <dbReference type="WBParaSite" id="PgR013_g097_t04"/>
    </source>
</evidence>
<evidence type="ECO:0000313" key="1">
    <source>
        <dbReference type="Proteomes" id="UP000887569"/>
    </source>
</evidence>
<sequence>MLIMPTSRYGSAGKLKMIGKLALLFSMRPQNSSYNGTSIVSEQCRSLQVESIVHFNGALKWTTLSTIA</sequence>
<organism evidence="1 2">
    <name type="scientific">Parascaris univalens</name>
    <name type="common">Nematode worm</name>
    <dbReference type="NCBI Taxonomy" id="6257"/>
    <lineage>
        <taxon>Eukaryota</taxon>
        <taxon>Metazoa</taxon>
        <taxon>Ecdysozoa</taxon>
        <taxon>Nematoda</taxon>
        <taxon>Chromadorea</taxon>
        <taxon>Rhabditida</taxon>
        <taxon>Spirurina</taxon>
        <taxon>Ascaridomorpha</taxon>
        <taxon>Ascaridoidea</taxon>
        <taxon>Ascarididae</taxon>
        <taxon>Parascaris</taxon>
    </lineage>
</organism>
<dbReference type="Proteomes" id="UP000887569">
    <property type="component" value="Unplaced"/>
</dbReference>
<reference evidence="2" key="1">
    <citation type="submission" date="2022-11" db="UniProtKB">
        <authorList>
            <consortium name="WormBaseParasite"/>
        </authorList>
    </citation>
    <scope>IDENTIFICATION</scope>
</reference>
<dbReference type="AlphaFoldDB" id="A0A915ASU0"/>
<proteinExistence type="predicted"/>
<accession>A0A915ASU0</accession>
<keyword evidence="1" id="KW-1185">Reference proteome</keyword>
<name>A0A915ASU0_PARUN</name>
<dbReference type="WBParaSite" id="PgR013_g097_t04">
    <property type="protein sequence ID" value="PgR013_g097_t04"/>
    <property type="gene ID" value="PgR013_g097"/>
</dbReference>
<protein>
    <submittedName>
        <fullName evidence="2">Uncharacterized protein</fullName>
    </submittedName>
</protein>